<dbReference type="Proteomes" id="UP000027120">
    <property type="component" value="Unassembled WGS sequence"/>
</dbReference>
<evidence type="ECO:0000313" key="2">
    <source>
        <dbReference type="EMBL" id="KDO84680.1"/>
    </source>
</evidence>
<evidence type="ECO:0000256" key="1">
    <source>
        <dbReference type="SAM" id="Phobius"/>
    </source>
</evidence>
<dbReference type="AlphaFoldDB" id="A0A067H1D7"/>
<organism evidence="2 3">
    <name type="scientific">Citrus sinensis</name>
    <name type="common">Sweet orange</name>
    <name type="synonym">Citrus aurantium var. sinensis</name>
    <dbReference type="NCBI Taxonomy" id="2711"/>
    <lineage>
        <taxon>Eukaryota</taxon>
        <taxon>Viridiplantae</taxon>
        <taxon>Streptophyta</taxon>
        <taxon>Embryophyta</taxon>
        <taxon>Tracheophyta</taxon>
        <taxon>Spermatophyta</taxon>
        <taxon>Magnoliopsida</taxon>
        <taxon>eudicotyledons</taxon>
        <taxon>Gunneridae</taxon>
        <taxon>Pentapetalae</taxon>
        <taxon>rosids</taxon>
        <taxon>malvids</taxon>
        <taxon>Sapindales</taxon>
        <taxon>Rutaceae</taxon>
        <taxon>Aurantioideae</taxon>
        <taxon>Citrus</taxon>
    </lineage>
</organism>
<dbReference type="EMBL" id="KK784874">
    <property type="protein sequence ID" value="KDO84680.1"/>
    <property type="molecule type" value="Genomic_DNA"/>
</dbReference>
<name>A0A067H1D7_CITSI</name>
<gene>
    <name evidence="2" type="ORF">CISIN_1g034906mg</name>
</gene>
<keyword evidence="1" id="KW-0472">Membrane</keyword>
<proteinExistence type="predicted"/>
<reference evidence="2 3" key="1">
    <citation type="submission" date="2014-04" db="EMBL/GenBank/DDBJ databases">
        <authorList>
            <consortium name="International Citrus Genome Consortium"/>
            <person name="Gmitter F."/>
            <person name="Chen C."/>
            <person name="Farmerie W."/>
            <person name="Harkins T."/>
            <person name="Desany B."/>
            <person name="Mohiuddin M."/>
            <person name="Kodira C."/>
            <person name="Borodovsky M."/>
            <person name="Lomsadze A."/>
            <person name="Burns P."/>
            <person name="Jenkins J."/>
            <person name="Prochnik S."/>
            <person name="Shu S."/>
            <person name="Chapman J."/>
            <person name="Pitluck S."/>
            <person name="Schmutz J."/>
            <person name="Rokhsar D."/>
        </authorList>
    </citation>
    <scope>NUCLEOTIDE SEQUENCE</scope>
</reference>
<feature type="transmembrane region" description="Helical" evidence="1">
    <location>
        <begin position="43"/>
        <end position="66"/>
    </location>
</feature>
<keyword evidence="1" id="KW-1133">Transmembrane helix</keyword>
<evidence type="ECO:0000313" key="3">
    <source>
        <dbReference type="Proteomes" id="UP000027120"/>
    </source>
</evidence>
<accession>A0A067H1D7</accession>
<protein>
    <submittedName>
        <fullName evidence="2">Uncharacterized protein</fullName>
    </submittedName>
</protein>
<keyword evidence="3" id="KW-1185">Reference proteome</keyword>
<sequence length="79" mass="8576">MTAHVMLLIAVPVIPTAHCCLRILSVGFITQPVPVPVPSCLVWRFTVLVLLPHPIIISSSLFLAVASEREQLCKCNQGS</sequence>
<keyword evidence="1" id="KW-0812">Transmembrane</keyword>